<proteinExistence type="predicted"/>
<dbReference type="SUPFAM" id="SSF89082">
    <property type="entry name" value="Antibiotic binding domain of TipA-like multidrug resistance regulators"/>
    <property type="match status" value="1"/>
</dbReference>
<comment type="caution">
    <text evidence="2">The sequence shown here is derived from an EMBL/GenBank/DDBJ whole genome shotgun (WGS) entry which is preliminary data.</text>
</comment>
<dbReference type="AlphaFoldDB" id="A0A166B1D9"/>
<dbReference type="Proteomes" id="UP000077245">
    <property type="component" value="Unassembled WGS sequence"/>
</dbReference>
<feature type="domain" description="TipAS antibiotic-recognition" evidence="1">
    <location>
        <begin position="19"/>
        <end position="131"/>
    </location>
</feature>
<evidence type="ECO:0000313" key="3">
    <source>
        <dbReference type="Proteomes" id="UP000077245"/>
    </source>
</evidence>
<evidence type="ECO:0000259" key="1">
    <source>
        <dbReference type="Pfam" id="PF07739"/>
    </source>
</evidence>
<gene>
    <name evidence="2" type="ORF">MBCUR_09410</name>
</gene>
<dbReference type="OrthoDB" id="77973at2157"/>
<dbReference type="RefSeq" id="WP_067090854.1">
    <property type="nucleotide sequence ID" value="NZ_LWMV01000162.1"/>
</dbReference>
<accession>A0A166B1D9</accession>
<reference evidence="2 3" key="1">
    <citation type="submission" date="2016-04" db="EMBL/GenBank/DDBJ databases">
        <title>Genome sequence of Methanobrevibacter curvatus DSM 11111.</title>
        <authorList>
            <person name="Poehlein A."/>
            <person name="Seedorf H."/>
            <person name="Daniel R."/>
        </authorList>
    </citation>
    <scope>NUCLEOTIDE SEQUENCE [LARGE SCALE GENOMIC DNA]</scope>
    <source>
        <strain evidence="2 3">DSM 11111</strain>
    </source>
</reference>
<evidence type="ECO:0000313" key="2">
    <source>
        <dbReference type="EMBL" id="KZX12744.1"/>
    </source>
</evidence>
<dbReference type="PATRIC" id="fig|49547.3.peg.1010"/>
<sequence>MVSNKEIFGFSSQKTTKDYKNHIINNFGRDSYVLANKNIQKMSSPQWNSYQDILDRLFKKMAKIMDKYDFNSKRVQKIIAKHYRLSAKFNKVSKDSYINLANLYSEHEEFIKFFNQYKEGLSEFLHNAMLFFADTKVSI</sequence>
<dbReference type="EMBL" id="LWMV01000162">
    <property type="protein sequence ID" value="KZX12744.1"/>
    <property type="molecule type" value="Genomic_DNA"/>
</dbReference>
<name>A0A166B1D9_9EURY</name>
<organism evidence="2 3">
    <name type="scientific">Methanobrevibacter curvatus</name>
    <dbReference type="NCBI Taxonomy" id="49547"/>
    <lineage>
        <taxon>Archaea</taxon>
        <taxon>Methanobacteriati</taxon>
        <taxon>Methanobacteriota</taxon>
        <taxon>Methanomada group</taxon>
        <taxon>Methanobacteria</taxon>
        <taxon>Methanobacteriales</taxon>
        <taxon>Methanobacteriaceae</taxon>
        <taxon>Methanobrevibacter</taxon>
    </lineage>
</organism>
<keyword evidence="3" id="KW-1185">Reference proteome</keyword>
<dbReference type="InterPro" id="IPR012925">
    <property type="entry name" value="TipAS_dom"/>
</dbReference>
<dbReference type="Gene3D" id="1.10.490.50">
    <property type="entry name" value="Antibiotic binding domain of TipA-like multidrug resistance regulators"/>
    <property type="match status" value="1"/>
</dbReference>
<dbReference type="InterPro" id="IPR036244">
    <property type="entry name" value="TipA-like_antibiotic-bd"/>
</dbReference>
<dbReference type="Pfam" id="PF07739">
    <property type="entry name" value="TipAS"/>
    <property type="match status" value="1"/>
</dbReference>
<protein>
    <submittedName>
        <fullName evidence="2">TipAS antibiotic-recognition domain protein</fullName>
    </submittedName>
</protein>